<dbReference type="EMBL" id="JARSBO010000010">
    <property type="protein sequence ID" value="MDG4721160.1"/>
    <property type="molecule type" value="Genomic_DNA"/>
</dbReference>
<feature type="compositionally biased region" description="Polar residues" evidence="1">
    <location>
        <begin position="204"/>
        <end position="220"/>
    </location>
</feature>
<accession>A0ABT6GGF0</accession>
<feature type="compositionally biased region" description="Basic and acidic residues" evidence="1">
    <location>
        <begin position="72"/>
        <end position="86"/>
    </location>
</feature>
<feature type="region of interest" description="Disordered" evidence="1">
    <location>
        <begin position="1"/>
        <end position="126"/>
    </location>
</feature>
<name>A0ABT6GGF0_9PROT</name>
<feature type="compositionally biased region" description="Basic and acidic residues" evidence="1">
    <location>
        <begin position="189"/>
        <end position="203"/>
    </location>
</feature>
<evidence type="ECO:0000313" key="3">
    <source>
        <dbReference type="Proteomes" id="UP001529180"/>
    </source>
</evidence>
<comment type="caution">
    <text evidence="2">The sequence shown here is derived from an EMBL/GenBank/DDBJ whole genome shotgun (WGS) entry which is preliminary data.</text>
</comment>
<proteinExistence type="predicted"/>
<protein>
    <recommendedName>
        <fullName evidence="4">Scaffolding protein</fullName>
    </recommendedName>
</protein>
<feature type="compositionally biased region" description="Basic and acidic residues" evidence="1">
    <location>
        <begin position="95"/>
        <end position="105"/>
    </location>
</feature>
<feature type="region of interest" description="Disordered" evidence="1">
    <location>
        <begin position="145"/>
        <end position="164"/>
    </location>
</feature>
<gene>
    <name evidence="2" type="ORF">P7680_19295</name>
</gene>
<evidence type="ECO:0000313" key="2">
    <source>
        <dbReference type="EMBL" id="MDG4721160.1"/>
    </source>
</evidence>
<feature type="compositionally biased region" description="Basic and acidic residues" evidence="1">
    <location>
        <begin position="112"/>
        <end position="126"/>
    </location>
</feature>
<evidence type="ECO:0008006" key="4">
    <source>
        <dbReference type="Google" id="ProtNLM"/>
    </source>
</evidence>
<feature type="compositionally biased region" description="Acidic residues" evidence="1">
    <location>
        <begin position="52"/>
        <end position="71"/>
    </location>
</feature>
<dbReference type="RefSeq" id="WP_278006962.1">
    <property type="nucleotide sequence ID" value="NZ_JARSBO010000010.1"/>
</dbReference>
<sequence>MADANKTIDDLNEEELEGLIEAGRLSDDGDILPAENDEAGSDDDQDIKGSDEGEQGEDDAETEGDPGEDEGTDKTKSEADPEKADVAAEADDTDPDKADTDDGTKDVMIPKARLDQETGRRRQLEEEIEEARRKLAFFEGRESVRAEAVKPASEADPKKDQKTVDTLETEIDQIWEQAEVGDLTMSQARKLEREKQAEIDQLKQSESNANRKAPEQQTDYAKSVVEREINRAAQKVVDEHPYLGELSPTDVAYLGSKLDDQIKSQGIRVPRDPIDLQIWRMEQIGLLADKFGPGLTGKTLTPKTDPDPTPEQKQQTAKAKAADRQAKLKVAQQQPPSSTATGAAEGGVGEYTDEQIANMSETELEKLPQSVLDRLAN</sequence>
<reference evidence="2 3" key="1">
    <citation type="submission" date="2023-03" db="EMBL/GenBank/DDBJ databases">
        <title>Strain FZY0004 represents a novel species in the genus Thalassospira isolated from seawater.</title>
        <authorList>
            <person name="Fu Z.-Y."/>
        </authorList>
    </citation>
    <scope>NUCLEOTIDE SEQUENCE [LARGE SCALE GENOMIC DNA]</scope>
    <source>
        <strain evidence="2 3">FZY0004</strain>
    </source>
</reference>
<feature type="region of interest" description="Disordered" evidence="1">
    <location>
        <begin position="290"/>
        <end position="377"/>
    </location>
</feature>
<evidence type="ECO:0000256" key="1">
    <source>
        <dbReference type="SAM" id="MobiDB-lite"/>
    </source>
</evidence>
<organism evidence="2 3">
    <name type="scientific">Thalassospira aquimaris</name>
    <dbReference type="NCBI Taxonomy" id="3037796"/>
    <lineage>
        <taxon>Bacteria</taxon>
        <taxon>Pseudomonadati</taxon>
        <taxon>Pseudomonadota</taxon>
        <taxon>Alphaproteobacteria</taxon>
        <taxon>Rhodospirillales</taxon>
        <taxon>Thalassospiraceae</taxon>
        <taxon>Thalassospira</taxon>
    </lineage>
</organism>
<feature type="region of interest" description="Disordered" evidence="1">
    <location>
        <begin position="175"/>
        <end position="222"/>
    </location>
</feature>
<dbReference type="Proteomes" id="UP001529180">
    <property type="component" value="Unassembled WGS sequence"/>
</dbReference>
<feature type="compositionally biased region" description="Acidic residues" evidence="1">
    <location>
        <begin position="35"/>
        <end position="45"/>
    </location>
</feature>
<keyword evidence="3" id="KW-1185">Reference proteome</keyword>